<evidence type="ECO:0000256" key="1">
    <source>
        <dbReference type="PROSITE-ProRule" id="PRU00047"/>
    </source>
</evidence>
<sequence>MHFAPDVLHRFQNIRTGLGLLASIAIVKPGGDRAAAAKVVHEPQQVQVGVLCYIGRNDANVGRASARRAAVRAQFDEAFGEDMAMTKNMNVNVHFAAALEDMGGAEMRDVFTTSIYLNLASVAFLSSDAVIPVIMKAESRLAQKEASEEVRFVALPHTEGGVRLECHTLWQLLGLCRNVDDTRGKVCNIGRKPAIHMSTLGKRMLQRMRRCRRSPVRNDLPAGAVLDEGVAMQGRWIFRLSSVTAAKLLKPVYDVVHNFFPSQRTRVECGGLWNAIRGRQNLWYWWNAETGETTVDAPRELGGRTAPSCFFVQVFEEENNIVVSVVPLLLSVLAAVRAEVIRAIRSYRKDQKGPRLQWGNWRAMSGAAESNVATAVGRTKDGVPTWSGEASLFVQYEEAALLWEQSLTREKRYTAGPKLVQELSGAARRLVAGQPPGWVAYRGGVRVLMDHLRQGLGKPRVNEVTDLLAAYFKGTRRRAQESMNDYITRKTDAYMRRRYSGDGAAWSWSRQWTPLSEGGNGPREDGATTVDDDGNHATEADTNTSTTATHREASSNHDWWAPSWTSWGATSWSWNTGWGSYRGAWSYEDQGSSTTASNEDERQPQELLLVFIQGWYLLTDAALDSHERNLVVTALNGNFNPARVAQELRNQFSEQEVKRRDQRARHQSYLGETLDYIDDEEEAVEELVGEDPDHLFNEEGFAMMNTAEEEAQTALAAIQTAKRTLREARHKQHMVKQNRKYYQTPSSRNPSSASAKPKDDSNLDCLRCGRRGHRAANCPHKPIGDGPSQANLAQAGSSSSEPQQAPFVCYLDEAMAGNKVEIGEESLTNFVGYATEECLQTTNAAAAISTSEAVAQGMAVIDGGATQTIGSVKALEAVLAKNRQKYGTSGLKGVNVDEPPTFSFGNSTENRCLSTAQLHVQANGGAGELRVHTLECGESPILLSIQTLRSLKAIIEIESDTVVFSCLGPP</sequence>
<keyword evidence="1" id="KW-0479">Metal-binding</keyword>
<dbReference type="OrthoDB" id="10529916at2759"/>
<reference evidence="4 5" key="1">
    <citation type="submission" date="2016-02" db="EMBL/GenBank/DDBJ databases">
        <title>Genome analysis of coral dinoflagellate symbionts highlights evolutionary adaptations to a symbiotic lifestyle.</title>
        <authorList>
            <person name="Aranda M."/>
            <person name="Li Y."/>
            <person name="Liew Y.J."/>
            <person name="Baumgarten S."/>
            <person name="Simakov O."/>
            <person name="Wilson M."/>
            <person name="Piel J."/>
            <person name="Ashoor H."/>
            <person name="Bougouffa S."/>
            <person name="Bajic V.B."/>
            <person name="Ryu T."/>
            <person name="Ravasi T."/>
            <person name="Bayer T."/>
            <person name="Micklem G."/>
            <person name="Kim H."/>
            <person name="Bhak J."/>
            <person name="Lajeunesse T.C."/>
            <person name="Voolstra C.R."/>
        </authorList>
    </citation>
    <scope>NUCLEOTIDE SEQUENCE [LARGE SCALE GENOMIC DNA]</scope>
    <source>
        <strain evidence="4 5">CCMP2467</strain>
    </source>
</reference>
<dbReference type="GO" id="GO:0003676">
    <property type="term" value="F:nucleic acid binding"/>
    <property type="evidence" value="ECO:0007669"/>
    <property type="project" value="InterPro"/>
</dbReference>
<proteinExistence type="predicted"/>
<dbReference type="SUPFAM" id="SSF57756">
    <property type="entry name" value="Retrovirus zinc finger-like domains"/>
    <property type="match status" value="1"/>
</dbReference>
<dbReference type="GO" id="GO:0008270">
    <property type="term" value="F:zinc ion binding"/>
    <property type="evidence" value="ECO:0007669"/>
    <property type="project" value="UniProtKB-KW"/>
</dbReference>
<feature type="region of interest" description="Disordered" evidence="2">
    <location>
        <begin position="723"/>
        <end position="800"/>
    </location>
</feature>
<organism evidence="4 5">
    <name type="scientific">Symbiodinium microadriaticum</name>
    <name type="common">Dinoflagellate</name>
    <name type="synonym">Zooxanthella microadriatica</name>
    <dbReference type="NCBI Taxonomy" id="2951"/>
    <lineage>
        <taxon>Eukaryota</taxon>
        <taxon>Sar</taxon>
        <taxon>Alveolata</taxon>
        <taxon>Dinophyceae</taxon>
        <taxon>Suessiales</taxon>
        <taxon>Symbiodiniaceae</taxon>
        <taxon>Symbiodinium</taxon>
    </lineage>
</organism>
<name>A0A1Q9CL69_SYMMI</name>
<feature type="domain" description="CCHC-type" evidence="3">
    <location>
        <begin position="765"/>
        <end position="779"/>
    </location>
</feature>
<comment type="caution">
    <text evidence="4">The sequence shown here is derived from an EMBL/GenBank/DDBJ whole genome shotgun (WGS) entry which is preliminary data.</text>
</comment>
<dbReference type="PROSITE" id="PS50158">
    <property type="entry name" value="ZF_CCHC"/>
    <property type="match status" value="1"/>
</dbReference>
<feature type="compositionally biased region" description="Basic residues" evidence="2">
    <location>
        <begin position="728"/>
        <end position="739"/>
    </location>
</feature>
<dbReference type="AlphaFoldDB" id="A0A1Q9CL69"/>
<evidence type="ECO:0000256" key="2">
    <source>
        <dbReference type="SAM" id="MobiDB-lite"/>
    </source>
</evidence>
<dbReference type="Proteomes" id="UP000186817">
    <property type="component" value="Unassembled WGS sequence"/>
</dbReference>
<feature type="compositionally biased region" description="Polar residues" evidence="2">
    <location>
        <begin position="788"/>
        <end position="800"/>
    </location>
</feature>
<keyword evidence="1" id="KW-0862">Zinc</keyword>
<evidence type="ECO:0000313" key="5">
    <source>
        <dbReference type="Proteomes" id="UP000186817"/>
    </source>
</evidence>
<dbReference type="InterPro" id="IPR036875">
    <property type="entry name" value="Znf_CCHC_sf"/>
</dbReference>
<keyword evidence="5" id="KW-1185">Reference proteome</keyword>
<protein>
    <recommendedName>
        <fullName evidence="3">CCHC-type domain-containing protein</fullName>
    </recommendedName>
</protein>
<accession>A0A1Q9CL69</accession>
<dbReference type="EMBL" id="LSRX01001101">
    <property type="protein sequence ID" value="OLP83655.1"/>
    <property type="molecule type" value="Genomic_DNA"/>
</dbReference>
<keyword evidence="1" id="KW-0863">Zinc-finger</keyword>
<dbReference type="InterPro" id="IPR001878">
    <property type="entry name" value="Znf_CCHC"/>
</dbReference>
<feature type="region of interest" description="Disordered" evidence="2">
    <location>
        <begin position="512"/>
        <end position="555"/>
    </location>
</feature>
<gene>
    <name evidence="4" type="ORF">AK812_SmicGene35555</name>
</gene>
<feature type="compositionally biased region" description="Polar residues" evidence="2">
    <location>
        <begin position="740"/>
        <end position="754"/>
    </location>
</feature>
<evidence type="ECO:0000313" key="4">
    <source>
        <dbReference type="EMBL" id="OLP83655.1"/>
    </source>
</evidence>
<evidence type="ECO:0000259" key="3">
    <source>
        <dbReference type="PROSITE" id="PS50158"/>
    </source>
</evidence>